<dbReference type="PRINTS" id="PR00723">
    <property type="entry name" value="SUBTILISIN"/>
</dbReference>
<evidence type="ECO:0000256" key="4">
    <source>
        <dbReference type="ARBA" id="ARBA00022670"/>
    </source>
</evidence>
<dbReference type="Pfam" id="PF17766">
    <property type="entry name" value="fn3_6"/>
    <property type="match status" value="1"/>
</dbReference>
<comment type="caution">
    <text evidence="15">The sequence shown here is derived from an EMBL/GenBank/DDBJ whole genome shotgun (WGS) entry which is preliminary data.</text>
</comment>
<evidence type="ECO:0000256" key="7">
    <source>
        <dbReference type="ARBA" id="ARBA00022825"/>
    </source>
</evidence>
<dbReference type="PROSITE" id="PS51892">
    <property type="entry name" value="SUBTILASE"/>
    <property type="match status" value="1"/>
</dbReference>
<keyword evidence="3" id="KW-0964">Secreted</keyword>
<dbReference type="SUPFAM" id="SSF52743">
    <property type="entry name" value="Subtilisin-like"/>
    <property type="match status" value="1"/>
</dbReference>
<sequence length="765" mass="82779">MQLPHSIALILFSFLLWANDASSKRSSYIVHMDKPSMPKPFSDHHFWYSSLLKSSKSVAAQASLDADKSEPKLIYTYDHAFHGFNALMSTQELEVLKKSAGFISAYADGVVTPDTTHSTKFLGLNTAAGLWPASEYGKDVIIGIIDTGIWPESPSFSDDGMTPIPATWKGICQQGQEFNSSLCNKKLIGARYFNAGVRAAEPTVEIRMNSARDEDGHGTHIASIAAGNYVDGVSFFGYAPGTARGVAPRARIAAYKTTSWGGSYESDTLAGIDQAVADGVHIISLSITYRRRNLYENPIAVATFGAREKGVIVCMSAGNDGPNIATLRAGIPWAVVVASGTVDRWFAGTITLGNGKTITGWTMFPARASVRNLNLVYNQTLSACNSSELLREAPSNSIVICDLTDEIFFLMEYLSESNVKAAIIISDDTSILGSTSFPYPAAVISRRESVEVINYASNTAAPSATIDFQRTIIGPEPRVAPALAGSSSRGPGQAYEGILKPDIMAPGVLILAAYSPNAIDTPRIGKNVFLSTDYTLLSGTSMAAPHIAGVAALLKAARPEWSAAAIQSAMMTTANHFDNTKQPIKDMAFDSYRVASPLGIGSGQVDPSRALDPGLVYDSSPQDFVNLVCSMNFSREQTQTIIRSSYNCSRATSDLNYPSFIALFSFEQRGMTLTKKFKRTVTNVGDGAATYRAKLDQPENATVKIWPETLVFGKKYEKRRYSLSIHYRGDIDTPYRQGSLTWIDDTGKYAVRSPIVVSPGVDNYV</sequence>
<feature type="active site" description="Charge relay system" evidence="9 10">
    <location>
        <position position="146"/>
    </location>
</feature>
<protein>
    <recommendedName>
        <fullName evidence="17">Tripeptidyl-peptidase II</fullName>
    </recommendedName>
</protein>
<dbReference type="InterPro" id="IPR037045">
    <property type="entry name" value="S8pro/Inhibitor_I9_sf"/>
</dbReference>
<dbReference type="Gene3D" id="3.50.30.30">
    <property type="match status" value="1"/>
</dbReference>
<evidence type="ECO:0000256" key="11">
    <source>
        <dbReference type="SAM" id="SignalP"/>
    </source>
</evidence>
<dbReference type="Gene3D" id="2.60.40.2310">
    <property type="match status" value="1"/>
</dbReference>
<keyword evidence="4 10" id="KW-0645">Protease</keyword>
<feature type="signal peptide" evidence="11">
    <location>
        <begin position="1"/>
        <end position="23"/>
    </location>
</feature>
<dbReference type="InterPro" id="IPR023828">
    <property type="entry name" value="Peptidase_S8_Ser-AS"/>
</dbReference>
<keyword evidence="8" id="KW-0325">Glycoprotein</keyword>
<dbReference type="FunFam" id="3.30.70.80:FF:000003">
    <property type="entry name" value="Subtilisin-like protease SBT1.9"/>
    <property type="match status" value="1"/>
</dbReference>
<dbReference type="GO" id="GO:0006508">
    <property type="term" value="P:proteolysis"/>
    <property type="evidence" value="ECO:0007669"/>
    <property type="project" value="UniProtKB-KW"/>
</dbReference>
<keyword evidence="7 10" id="KW-0720">Serine protease</keyword>
<dbReference type="GO" id="GO:0004252">
    <property type="term" value="F:serine-type endopeptidase activity"/>
    <property type="evidence" value="ECO:0007669"/>
    <property type="project" value="UniProtKB-UniRule"/>
</dbReference>
<evidence type="ECO:0000313" key="15">
    <source>
        <dbReference type="EMBL" id="KAH6836140.1"/>
    </source>
</evidence>
<comment type="subcellular location">
    <subcellularLocation>
        <location evidence="1">Secreted</location>
    </subcellularLocation>
</comment>
<keyword evidence="6 10" id="KW-0378">Hydrolase</keyword>
<dbReference type="InterPro" id="IPR022398">
    <property type="entry name" value="Peptidase_S8_His-AS"/>
</dbReference>
<keyword evidence="16" id="KW-1185">Reference proteome</keyword>
<organism evidence="15 16">
    <name type="scientific">Perilla frutescens var. hirtella</name>
    <name type="common">Perilla citriodora</name>
    <name type="synonym">Perilla setoyensis</name>
    <dbReference type="NCBI Taxonomy" id="608512"/>
    <lineage>
        <taxon>Eukaryota</taxon>
        <taxon>Viridiplantae</taxon>
        <taxon>Streptophyta</taxon>
        <taxon>Embryophyta</taxon>
        <taxon>Tracheophyta</taxon>
        <taxon>Spermatophyta</taxon>
        <taxon>Magnoliopsida</taxon>
        <taxon>eudicotyledons</taxon>
        <taxon>Gunneridae</taxon>
        <taxon>Pentapetalae</taxon>
        <taxon>asterids</taxon>
        <taxon>lamiids</taxon>
        <taxon>Lamiales</taxon>
        <taxon>Lamiaceae</taxon>
        <taxon>Nepetoideae</taxon>
        <taxon>Elsholtzieae</taxon>
        <taxon>Perilla</taxon>
    </lineage>
</organism>
<evidence type="ECO:0000256" key="6">
    <source>
        <dbReference type="ARBA" id="ARBA00022801"/>
    </source>
</evidence>
<evidence type="ECO:0000256" key="8">
    <source>
        <dbReference type="ARBA" id="ARBA00023180"/>
    </source>
</evidence>
<dbReference type="PANTHER" id="PTHR10795">
    <property type="entry name" value="PROPROTEIN CONVERTASE SUBTILISIN/KEXIN"/>
    <property type="match status" value="1"/>
</dbReference>
<dbReference type="Pfam" id="PF05922">
    <property type="entry name" value="Inhibitor_I9"/>
    <property type="match status" value="1"/>
</dbReference>
<dbReference type="Proteomes" id="UP001190926">
    <property type="component" value="Unassembled WGS sequence"/>
</dbReference>
<dbReference type="InterPro" id="IPR034197">
    <property type="entry name" value="Peptidases_S8_3"/>
</dbReference>
<proteinExistence type="inferred from homology"/>
<evidence type="ECO:0008006" key="17">
    <source>
        <dbReference type="Google" id="ProtNLM"/>
    </source>
</evidence>
<dbReference type="InterPro" id="IPR045051">
    <property type="entry name" value="SBT"/>
</dbReference>
<dbReference type="InterPro" id="IPR010259">
    <property type="entry name" value="S8pro/Inhibitor_I9"/>
</dbReference>
<name>A0AAD4PEH2_PERFH</name>
<evidence type="ECO:0000259" key="13">
    <source>
        <dbReference type="Pfam" id="PF05922"/>
    </source>
</evidence>
<dbReference type="CDD" id="cd04852">
    <property type="entry name" value="Peptidases_S8_3"/>
    <property type="match status" value="1"/>
</dbReference>
<feature type="domain" description="Subtilisin-like protease fibronectin type-III" evidence="14">
    <location>
        <begin position="654"/>
        <end position="757"/>
    </location>
</feature>
<feature type="active site" description="Charge relay system" evidence="9 10">
    <location>
        <position position="541"/>
    </location>
</feature>
<dbReference type="EMBL" id="SDAM02000026">
    <property type="protein sequence ID" value="KAH6836140.1"/>
    <property type="molecule type" value="Genomic_DNA"/>
</dbReference>
<evidence type="ECO:0000256" key="2">
    <source>
        <dbReference type="ARBA" id="ARBA00011073"/>
    </source>
</evidence>
<dbReference type="GO" id="GO:0005576">
    <property type="term" value="C:extracellular region"/>
    <property type="evidence" value="ECO:0007669"/>
    <property type="project" value="UniProtKB-SubCell"/>
</dbReference>
<evidence type="ECO:0000259" key="14">
    <source>
        <dbReference type="Pfam" id="PF17766"/>
    </source>
</evidence>
<dbReference type="Gene3D" id="3.30.70.80">
    <property type="entry name" value="Peptidase S8 propeptide/proteinase inhibitor I9"/>
    <property type="match status" value="1"/>
</dbReference>
<dbReference type="PROSITE" id="PS00137">
    <property type="entry name" value="SUBTILASE_HIS"/>
    <property type="match status" value="1"/>
</dbReference>
<dbReference type="AlphaFoldDB" id="A0AAD4PEH2"/>
<dbReference type="CDD" id="cd02120">
    <property type="entry name" value="PA_subtilisin_like"/>
    <property type="match status" value="1"/>
</dbReference>
<dbReference type="FunFam" id="3.40.50.200:FF:000006">
    <property type="entry name" value="Subtilisin-like protease SBT1.5"/>
    <property type="match status" value="1"/>
</dbReference>
<evidence type="ECO:0000256" key="5">
    <source>
        <dbReference type="ARBA" id="ARBA00022729"/>
    </source>
</evidence>
<keyword evidence="5 11" id="KW-0732">Signal</keyword>
<accession>A0AAD4PEH2</accession>
<dbReference type="Pfam" id="PF00082">
    <property type="entry name" value="Peptidase_S8"/>
    <property type="match status" value="1"/>
</dbReference>
<feature type="active site" description="Charge relay system" evidence="9 10">
    <location>
        <position position="217"/>
    </location>
</feature>
<dbReference type="Gene3D" id="3.40.50.200">
    <property type="entry name" value="Peptidase S8/S53 domain"/>
    <property type="match status" value="1"/>
</dbReference>
<feature type="chain" id="PRO_5042082857" description="Tripeptidyl-peptidase II" evidence="11">
    <location>
        <begin position="24"/>
        <end position="765"/>
    </location>
</feature>
<gene>
    <name evidence="15" type="ORF">C2S53_002563</name>
</gene>
<evidence type="ECO:0000256" key="10">
    <source>
        <dbReference type="PROSITE-ProRule" id="PRU01240"/>
    </source>
</evidence>
<dbReference type="InterPro" id="IPR036852">
    <property type="entry name" value="Peptidase_S8/S53_dom_sf"/>
</dbReference>
<dbReference type="PROSITE" id="PS00138">
    <property type="entry name" value="SUBTILASE_SER"/>
    <property type="match status" value="1"/>
</dbReference>
<evidence type="ECO:0000313" key="16">
    <source>
        <dbReference type="Proteomes" id="UP001190926"/>
    </source>
</evidence>
<feature type="domain" description="Peptidase S8/S53" evidence="12">
    <location>
        <begin position="137"/>
        <end position="578"/>
    </location>
</feature>
<dbReference type="InterPro" id="IPR041469">
    <property type="entry name" value="Subtilisin-like_FN3"/>
</dbReference>
<evidence type="ECO:0000256" key="3">
    <source>
        <dbReference type="ARBA" id="ARBA00022525"/>
    </source>
</evidence>
<dbReference type="InterPro" id="IPR015500">
    <property type="entry name" value="Peptidase_S8_subtilisin-rel"/>
</dbReference>
<evidence type="ECO:0000259" key="12">
    <source>
        <dbReference type="Pfam" id="PF00082"/>
    </source>
</evidence>
<reference evidence="15 16" key="1">
    <citation type="journal article" date="2021" name="Nat. Commun.">
        <title>Incipient diploidization of the medicinal plant Perilla within 10,000 years.</title>
        <authorList>
            <person name="Zhang Y."/>
            <person name="Shen Q."/>
            <person name="Leng L."/>
            <person name="Zhang D."/>
            <person name="Chen S."/>
            <person name="Shi Y."/>
            <person name="Ning Z."/>
            <person name="Chen S."/>
        </authorList>
    </citation>
    <scope>NUCLEOTIDE SEQUENCE [LARGE SCALE GENOMIC DNA]</scope>
    <source>
        <strain evidence="16">cv. PC099</strain>
    </source>
</reference>
<evidence type="ECO:0000256" key="1">
    <source>
        <dbReference type="ARBA" id="ARBA00004613"/>
    </source>
</evidence>
<comment type="similarity">
    <text evidence="2 10">Belongs to the peptidase S8 family.</text>
</comment>
<dbReference type="InterPro" id="IPR000209">
    <property type="entry name" value="Peptidase_S8/S53_dom"/>
</dbReference>
<feature type="domain" description="Inhibitor I9" evidence="13">
    <location>
        <begin position="27"/>
        <end position="112"/>
    </location>
</feature>
<evidence type="ECO:0000256" key="9">
    <source>
        <dbReference type="PIRSR" id="PIRSR615500-1"/>
    </source>
</evidence>